<dbReference type="Proteomes" id="UP000681967">
    <property type="component" value="Unassembled WGS sequence"/>
</dbReference>
<protein>
    <recommendedName>
        <fullName evidence="4">Reverse transcriptase</fullName>
    </recommendedName>
</protein>
<evidence type="ECO:0000313" key="1">
    <source>
        <dbReference type="EMBL" id="CAF2103907.1"/>
    </source>
</evidence>
<proteinExistence type="predicted"/>
<evidence type="ECO:0000313" key="3">
    <source>
        <dbReference type="Proteomes" id="UP000663856"/>
    </source>
</evidence>
<evidence type="ECO:0000313" key="2">
    <source>
        <dbReference type="EMBL" id="CAF4429422.1"/>
    </source>
</evidence>
<dbReference type="EMBL" id="CAJNRF010008722">
    <property type="protein sequence ID" value="CAF2103907.1"/>
    <property type="molecule type" value="Genomic_DNA"/>
</dbReference>
<name>A0A816U2J1_9BILA</name>
<sequence length="85" mass="9634">MQQDKPPSLSEVYDAIKQMKNRKAPGVDNISADLLKAGGVPMTKWAHEILCDVWNNEDVVEDWATAILIRLYKNKGDRTVCGNYR</sequence>
<dbReference type="AlphaFoldDB" id="A0A816U2J1"/>
<organism evidence="1 3">
    <name type="scientific">Rotaria magnacalcarata</name>
    <dbReference type="NCBI Taxonomy" id="392030"/>
    <lineage>
        <taxon>Eukaryota</taxon>
        <taxon>Metazoa</taxon>
        <taxon>Spiralia</taxon>
        <taxon>Gnathifera</taxon>
        <taxon>Rotifera</taxon>
        <taxon>Eurotatoria</taxon>
        <taxon>Bdelloidea</taxon>
        <taxon>Philodinida</taxon>
        <taxon>Philodinidae</taxon>
        <taxon>Rotaria</taxon>
    </lineage>
</organism>
<comment type="caution">
    <text evidence="1">The sequence shown here is derived from an EMBL/GenBank/DDBJ whole genome shotgun (WGS) entry which is preliminary data.</text>
</comment>
<reference evidence="1" key="1">
    <citation type="submission" date="2021-02" db="EMBL/GenBank/DDBJ databases">
        <authorList>
            <person name="Nowell W R."/>
        </authorList>
    </citation>
    <scope>NUCLEOTIDE SEQUENCE</scope>
</reference>
<dbReference type="EMBL" id="CAJOBH010061942">
    <property type="protein sequence ID" value="CAF4429422.1"/>
    <property type="molecule type" value="Genomic_DNA"/>
</dbReference>
<accession>A0A816U2J1</accession>
<evidence type="ECO:0008006" key="4">
    <source>
        <dbReference type="Google" id="ProtNLM"/>
    </source>
</evidence>
<dbReference type="Proteomes" id="UP000663856">
    <property type="component" value="Unassembled WGS sequence"/>
</dbReference>
<gene>
    <name evidence="2" type="ORF">BYL167_LOCUS32829</name>
    <name evidence="1" type="ORF">WKI299_LOCUS20756</name>
</gene>
<feature type="non-terminal residue" evidence="1">
    <location>
        <position position="85"/>
    </location>
</feature>